<dbReference type="Proteomes" id="UP000467124">
    <property type="component" value="Unassembled WGS sequence"/>
</dbReference>
<keyword evidence="7" id="KW-0479">Metal-binding</keyword>
<dbReference type="InterPro" id="IPR036874">
    <property type="entry name" value="Carbonic_anhydrase_sf"/>
</dbReference>
<evidence type="ECO:0000256" key="4">
    <source>
        <dbReference type="ARBA" id="ARBA00023239"/>
    </source>
</evidence>
<dbReference type="EMBL" id="WWHY01000001">
    <property type="protein sequence ID" value="MYR32267.1"/>
    <property type="molecule type" value="Genomic_DNA"/>
</dbReference>
<dbReference type="Gene3D" id="3.40.1050.10">
    <property type="entry name" value="Carbonic anhydrase"/>
    <property type="match status" value="1"/>
</dbReference>
<feature type="binding site" evidence="7">
    <location>
        <position position="106"/>
    </location>
    <ligand>
        <name>Zn(2+)</name>
        <dbReference type="ChEBI" id="CHEBI:29105"/>
    </ligand>
</feature>
<evidence type="ECO:0000256" key="1">
    <source>
        <dbReference type="ARBA" id="ARBA00006217"/>
    </source>
</evidence>
<evidence type="ECO:0000256" key="3">
    <source>
        <dbReference type="ARBA" id="ARBA00022833"/>
    </source>
</evidence>
<dbReference type="SMART" id="SM00947">
    <property type="entry name" value="Pro_CA"/>
    <property type="match status" value="1"/>
</dbReference>
<keyword evidence="4" id="KW-0456">Lyase</keyword>
<feature type="region of interest" description="Disordered" evidence="8">
    <location>
        <begin position="71"/>
        <end position="91"/>
    </location>
</feature>
<dbReference type="InterPro" id="IPR006311">
    <property type="entry name" value="TAT_signal"/>
</dbReference>
<dbReference type="PANTHER" id="PTHR11002">
    <property type="entry name" value="CARBONIC ANHYDRASE"/>
    <property type="match status" value="1"/>
</dbReference>
<dbReference type="PANTHER" id="PTHR11002:SF79">
    <property type="entry name" value="CARBONIC ANHYDRASE 2"/>
    <property type="match status" value="1"/>
</dbReference>
<feature type="binding site" evidence="7">
    <location>
        <position position="160"/>
    </location>
    <ligand>
        <name>Zn(2+)</name>
        <dbReference type="ChEBI" id="CHEBI:29105"/>
    </ligand>
</feature>
<dbReference type="GO" id="GO:0004089">
    <property type="term" value="F:carbonate dehydratase activity"/>
    <property type="evidence" value="ECO:0007669"/>
    <property type="project" value="UniProtKB-EC"/>
</dbReference>
<evidence type="ECO:0000256" key="5">
    <source>
        <dbReference type="ARBA" id="ARBA00024993"/>
    </source>
</evidence>
<sequence>MPLKAIDFRETEKEILMAMSRRGALKASLLGGVGAAAVTAFPTSAWADPIPGAPSVRTPAEALRLLKEGNRRWRRHASSHPNEGRGRREEMVGGQNPFAVVLGCADSRVPPELVFDRGLGDLFTIRSAGQVLDGSVLGSIAYAVEHLSTPLIVVMGHQSCGAVDAAVEAHRTGELPHGHVGGLVAEILEVVESTPDDGEDFLDDCVRANAQHIADLLREDDEIGGSVAEGRVQIVAARYGLEDSRVSWL</sequence>
<name>A0A7K2IR11_9ACTN</name>
<evidence type="ECO:0000256" key="8">
    <source>
        <dbReference type="SAM" id="MobiDB-lite"/>
    </source>
</evidence>
<dbReference type="GO" id="GO:0008270">
    <property type="term" value="F:zinc ion binding"/>
    <property type="evidence" value="ECO:0007669"/>
    <property type="project" value="InterPro"/>
</dbReference>
<dbReference type="PROSITE" id="PS51318">
    <property type="entry name" value="TAT"/>
    <property type="match status" value="1"/>
</dbReference>
<dbReference type="AlphaFoldDB" id="A0A7K2IR11"/>
<comment type="cofactor">
    <cofactor evidence="7">
        <name>Zn(2+)</name>
        <dbReference type="ChEBI" id="CHEBI:29105"/>
    </cofactor>
    <text evidence="7">Binds 1 zinc ion per subunit.</text>
</comment>
<feature type="binding site" evidence="7">
    <location>
        <position position="157"/>
    </location>
    <ligand>
        <name>Zn(2+)</name>
        <dbReference type="ChEBI" id="CHEBI:29105"/>
    </ligand>
</feature>
<feature type="compositionally biased region" description="Basic and acidic residues" evidence="8">
    <location>
        <begin position="82"/>
        <end position="91"/>
    </location>
</feature>
<dbReference type="EC" id="4.2.1.1" evidence="2"/>
<proteinExistence type="inferred from homology"/>
<dbReference type="Pfam" id="PF00484">
    <property type="entry name" value="Pro_CA"/>
    <property type="match status" value="1"/>
</dbReference>
<evidence type="ECO:0000256" key="6">
    <source>
        <dbReference type="ARBA" id="ARBA00048348"/>
    </source>
</evidence>
<feature type="binding site" evidence="7">
    <location>
        <position position="104"/>
    </location>
    <ligand>
        <name>Zn(2+)</name>
        <dbReference type="ChEBI" id="CHEBI:29105"/>
    </ligand>
</feature>
<dbReference type="SUPFAM" id="SSF53056">
    <property type="entry name" value="beta-carbonic anhydrase, cab"/>
    <property type="match status" value="1"/>
</dbReference>
<dbReference type="InterPro" id="IPR015892">
    <property type="entry name" value="Carbonic_anhydrase_CS"/>
</dbReference>
<evidence type="ECO:0000256" key="7">
    <source>
        <dbReference type="PIRSR" id="PIRSR601765-1"/>
    </source>
</evidence>
<comment type="caution">
    <text evidence="9">The sequence shown here is derived from an EMBL/GenBank/DDBJ whole genome shotgun (WGS) entry which is preliminary data.</text>
</comment>
<reference evidence="9 10" key="1">
    <citation type="journal article" date="2019" name="Nat. Commun.">
        <title>The antimicrobial potential of Streptomyces from insect microbiomes.</title>
        <authorList>
            <person name="Chevrette M.G."/>
            <person name="Carlson C.M."/>
            <person name="Ortega H.E."/>
            <person name="Thomas C."/>
            <person name="Ananiev G.E."/>
            <person name="Barns K.J."/>
            <person name="Book A.J."/>
            <person name="Cagnazzo J."/>
            <person name="Carlos C."/>
            <person name="Flanigan W."/>
            <person name="Grubbs K.J."/>
            <person name="Horn H.A."/>
            <person name="Hoffmann F.M."/>
            <person name="Klassen J.L."/>
            <person name="Knack J.J."/>
            <person name="Lewin G.R."/>
            <person name="McDonald B.R."/>
            <person name="Muller L."/>
            <person name="Melo W.G.P."/>
            <person name="Pinto-Tomas A.A."/>
            <person name="Schmitz A."/>
            <person name="Wendt-Pienkowski E."/>
            <person name="Wildman S."/>
            <person name="Zhao M."/>
            <person name="Zhang F."/>
            <person name="Bugni T.S."/>
            <person name="Andes D.R."/>
            <person name="Pupo M.T."/>
            <person name="Currie C.R."/>
        </authorList>
    </citation>
    <scope>NUCLEOTIDE SEQUENCE [LARGE SCALE GENOMIC DNA]</scope>
    <source>
        <strain evidence="9 10">SID5840</strain>
    </source>
</reference>
<keyword evidence="3 7" id="KW-0862">Zinc</keyword>
<protein>
    <recommendedName>
        <fullName evidence="2">carbonic anhydrase</fullName>
        <ecNumber evidence="2">4.2.1.1</ecNumber>
    </recommendedName>
</protein>
<dbReference type="InterPro" id="IPR001765">
    <property type="entry name" value="Carbonic_anhydrase"/>
</dbReference>
<comment type="similarity">
    <text evidence="1">Belongs to the beta-class carbonic anhydrase family.</text>
</comment>
<dbReference type="CDD" id="cd03378">
    <property type="entry name" value="beta_CA_cladeC"/>
    <property type="match status" value="1"/>
</dbReference>
<evidence type="ECO:0000256" key="2">
    <source>
        <dbReference type="ARBA" id="ARBA00012925"/>
    </source>
</evidence>
<dbReference type="PROSITE" id="PS00704">
    <property type="entry name" value="PROK_CO2_ANHYDRASE_1"/>
    <property type="match status" value="1"/>
</dbReference>
<evidence type="ECO:0000313" key="10">
    <source>
        <dbReference type="Proteomes" id="UP000467124"/>
    </source>
</evidence>
<gene>
    <name evidence="9" type="ORF">GTW20_08285</name>
</gene>
<evidence type="ECO:0000313" key="9">
    <source>
        <dbReference type="EMBL" id="MYR32267.1"/>
    </source>
</evidence>
<accession>A0A7K2IR11</accession>
<dbReference type="GO" id="GO:0015976">
    <property type="term" value="P:carbon utilization"/>
    <property type="evidence" value="ECO:0007669"/>
    <property type="project" value="InterPro"/>
</dbReference>
<organism evidence="9 10">
    <name type="scientific">Nocardiopsis alba</name>
    <dbReference type="NCBI Taxonomy" id="53437"/>
    <lineage>
        <taxon>Bacteria</taxon>
        <taxon>Bacillati</taxon>
        <taxon>Actinomycetota</taxon>
        <taxon>Actinomycetes</taxon>
        <taxon>Streptosporangiales</taxon>
        <taxon>Nocardiopsidaceae</taxon>
        <taxon>Nocardiopsis</taxon>
    </lineage>
</organism>
<comment type="catalytic activity">
    <reaction evidence="6">
        <text>hydrogencarbonate + H(+) = CO2 + H2O</text>
        <dbReference type="Rhea" id="RHEA:10748"/>
        <dbReference type="ChEBI" id="CHEBI:15377"/>
        <dbReference type="ChEBI" id="CHEBI:15378"/>
        <dbReference type="ChEBI" id="CHEBI:16526"/>
        <dbReference type="ChEBI" id="CHEBI:17544"/>
        <dbReference type="EC" id="4.2.1.1"/>
    </reaction>
</comment>
<comment type="function">
    <text evidence="5">Catalyzes the reversible hydration of carbon dioxide to form bicarbonate.</text>
</comment>